<organism evidence="1 2">
    <name type="scientific">Aristaeella lactis</name>
    <dbReference type="NCBI Taxonomy" id="3046383"/>
    <lineage>
        <taxon>Bacteria</taxon>
        <taxon>Bacillati</taxon>
        <taxon>Bacillota</taxon>
        <taxon>Clostridia</taxon>
        <taxon>Eubacteriales</taxon>
        <taxon>Aristaeellaceae</taxon>
        <taxon>Aristaeella</taxon>
    </lineage>
</organism>
<comment type="caution">
    <text evidence="1">The sequence shown here is derived from an EMBL/GenBank/DDBJ whole genome shotgun (WGS) entry which is preliminary data.</text>
</comment>
<evidence type="ECO:0000313" key="2">
    <source>
        <dbReference type="Proteomes" id="UP000192328"/>
    </source>
</evidence>
<reference evidence="1" key="1">
    <citation type="submission" date="2017-04" db="EMBL/GenBank/DDBJ databases">
        <authorList>
            <person name="Varghese N."/>
            <person name="Submissions S."/>
        </authorList>
    </citation>
    <scope>NUCLEOTIDE SEQUENCE</scope>
    <source>
        <strain evidence="1">WTE2008</strain>
    </source>
</reference>
<sequence>MKKIAALLLVLCMLLTAIPALGEGPSGNWYMTLADVSLGYILLNEDGTANLNIASQVEATGTWTVDGDNVTITAEGEPLTFVYDGTSLKSDVFPLSLGREEGRLPMNVIVSMMSGEEFELPEGMTEDDVRTIGMNFIAEYSRIMEAASASADSGEPAAEPPAEPADEPAAEPVAEPAAEPAAQEDPAVTIVKGTFKVVESYSGFRGVYIARIQNNTSVPLFIRTGSLKVMDASGNQAGEATYLSSCGSKYLEPGEISFISMTADLAENGNYTYEATIESRTDAYFSTDKTVKLDNPEFRKAEGEYGRDTMRVTVINDSEEPLPNIEVVFVLEDADGNLLDLNTESLFRHELGANSTITLVTSVDSKVMEFCAANGIEPTTVEAYGWVENNDW</sequence>
<accession>A0AC61PKT6</accession>
<dbReference type="Proteomes" id="UP000192328">
    <property type="component" value="Unassembled WGS sequence"/>
</dbReference>
<evidence type="ECO:0000313" key="1">
    <source>
        <dbReference type="EMBL" id="SMC57651.1"/>
    </source>
</evidence>
<protein>
    <submittedName>
        <fullName evidence="1">Uncharacterized protein</fullName>
    </submittedName>
</protein>
<proteinExistence type="predicted"/>
<name>A0AC61PKT6_9FIRM</name>
<keyword evidence="2" id="KW-1185">Reference proteome</keyword>
<dbReference type="EMBL" id="FWXZ01000002">
    <property type="protein sequence ID" value="SMC57651.1"/>
    <property type="molecule type" value="Genomic_DNA"/>
</dbReference>
<gene>
    <name evidence="1" type="ORF">SAMN06297397_1461</name>
</gene>